<dbReference type="AlphaFoldDB" id="W7T6Y7"/>
<protein>
    <submittedName>
        <fullName evidence="1">Uncharacterized protein</fullName>
    </submittedName>
</protein>
<dbReference type="EMBL" id="AZIL01002239">
    <property type="protein sequence ID" value="EWM22252.1"/>
    <property type="molecule type" value="Genomic_DNA"/>
</dbReference>
<accession>W7T6Y7</accession>
<reference evidence="1 2" key="1">
    <citation type="journal article" date="2014" name="Mol. Plant">
        <title>Chromosome Scale Genome Assembly and Transcriptome Profiling of Nannochloropsis gaditana in Nitrogen Depletion.</title>
        <authorList>
            <person name="Corteggiani Carpinelli E."/>
            <person name="Telatin A."/>
            <person name="Vitulo N."/>
            <person name="Forcato C."/>
            <person name="D'Angelo M."/>
            <person name="Schiavon R."/>
            <person name="Vezzi A."/>
            <person name="Giacometti G.M."/>
            <person name="Morosinotto T."/>
            <person name="Valle G."/>
        </authorList>
    </citation>
    <scope>NUCLEOTIDE SEQUENCE [LARGE SCALE GENOMIC DNA]</scope>
    <source>
        <strain evidence="1 2">B-31</strain>
    </source>
</reference>
<proteinExistence type="predicted"/>
<sequence>MQTSSFKVFMNLWHHILFKLLINRSCQKILEDSGLYRRHALEEGSQSLIQARSRMKFIGRRGAKVVQRGNLTWEVRSFASAY</sequence>
<name>W7T6Y7_9STRA</name>
<dbReference type="Proteomes" id="UP000019335">
    <property type="component" value="Unassembled WGS sequence"/>
</dbReference>
<evidence type="ECO:0000313" key="1">
    <source>
        <dbReference type="EMBL" id="EWM22252.1"/>
    </source>
</evidence>
<organism evidence="1 2">
    <name type="scientific">Nannochloropsis gaditana</name>
    <dbReference type="NCBI Taxonomy" id="72520"/>
    <lineage>
        <taxon>Eukaryota</taxon>
        <taxon>Sar</taxon>
        <taxon>Stramenopiles</taxon>
        <taxon>Ochrophyta</taxon>
        <taxon>Eustigmatophyceae</taxon>
        <taxon>Eustigmatales</taxon>
        <taxon>Monodopsidaceae</taxon>
        <taxon>Nannochloropsis</taxon>
    </lineage>
</organism>
<gene>
    <name evidence="1" type="ORF">Naga_100195g16</name>
</gene>
<comment type="caution">
    <text evidence="1">The sequence shown here is derived from an EMBL/GenBank/DDBJ whole genome shotgun (WGS) entry which is preliminary data.</text>
</comment>
<evidence type="ECO:0000313" key="2">
    <source>
        <dbReference type="Proteomes" id="UP000019335"/>
    </source>
</evidence>
<keyword evidence="2" id="KW-1185">Reference proteome</keyword>